<dbReference type="Gene3D" id="3.40.50.2000">
    <property type="entry name" value="Glycogen Phosphorylase B"/>
    <property type="match status" value="2"/>
</dbReference>
<sequence>MPIITHVFKTYFPDTHGGLEEAIRQIGKYSISKGFEVRVVSVSKVPRENELEGIKCKSYLFSLGSSSMPVSIDMAKDFARIVKETDILHLHFPYPYGELLTLFTRVKKPIVVTFHCEIRNRLFLRVCYEPFIRILMKKVNVIVPTSTNLLNSTPILKRYKQKTKVINLWLDKTRFESISDVDVSFRSKIEKLGQYALFTGVLRWYKGLDFLLDAAKNVKGNIVIVGKGPLKETIEKRIREENLTNVYMLGFLSDSELCYVLRKCRFFVLPSISPAEAFGQVLLEASYFSKAMITTELGTGTSYVNLHNETGFVVPPRNNVELQKAMNILFLDNILCENMGKNAFVRYESIFREEIQGEKYVNLYNRLLS</sequence>
<dbReference type="InterPro" id="IPR001296">
    <property type="entry name" value="Glyco_trans_1"/>
</dbReference>
<dbReference type="InterPro" id="IPR050194">
    <property type="entry name" value="Glycosyltransferase_grp1"/>
</dbReference>
<gene>
    <name evidence="3" type="ORF">DWW18_08570</name>
</gene>
<dbReference type="PANTHER" id="PTHR45947:SF3">
    <property type="entry name" value="SULFOQUINOVOSYL TRANSFERASE SQD2"/>
    <property type="match status" value="1"/>
</dbReference>
<proteinExistence type="predicted"/>
<dbReference type="RefSeq" id="WP_118259981.1">
    <property type="nucleotide sequence ID" value="NZ_CALBWO010000029.1"/>
</dbReference>
<organism evidence="3 4">
    <name type="scientific">Butyricimonas virosa</name>
    <dbReference type="NCBI Taxonomy" id="544645"/>
    <lineage>
        <taxon>Bacteria</taxon>
        <taxon>Pseudomonadati</taxon>
        <taxon>Bacteroidota</taxon>
        <taxon>Bacteroidia</taxon>
        <taxon>Bacteroidales</taxon>
        <taxon>Odoribacteraceae</taxon>
        <taxon>Butyricimonas</taxon>
    </lineage>
</organism>
<dbReference type="GO" id="GO:0016757">
    <property type="term" value="F:glycosyltransferase activity"/>
    <property type="evidence" value="ECO:0007669"/>
    <property type="project" value="InterPro"/>
</dbReference>
<evidence type="ECO:0000313" key="3">
    <source>
        <dbReference type="EMBL" id="RGV34357.1"/>
    </source>
</evidence>
<evidence type="ECO:0000259" key="1">
    <source>
        <dbReference type="Pfam" id="PF00534"/>
    </source>
</evidence>
<protein>
    <submittedName>
        <fullName evidence="3">Glycosyltransferase</fullName>
    </submittedName>
</protein>
<name>A0A412X1Q4_9BACT</name>
<keyword evidence="3" id="KW-0808">Transferase</keyword>
<dbReference type="SUPFAM" id="SSF53756">
    <property type="entry name" value="UDP-Glycosyltransferase/glycogen phosphorylase"/>
    <property type="match status" value="1"/>
</dbReference>
<dbReference type="InterPro" id="IPR028098">
    <property type="entry name" value="Glyco_trans_4-like_N"/>
</dbReference>
<dbReference type="Pfam" id="PF00534">
    <property type="entry name" value="Glycos_transf_1"/>
    <property type="match status" value="1"/>
</dbReference>
<comment type="caution">
    <text evidence="3">The sequence shown here is derived from an EMBL/GenBank/DDBJ whole genome shotgun (WGS) entry which is preliminary data.</text>
</comment>
<dbReference type="PANTHER" id="PTHR45947">
    <property type="entry name" value="SULFOQUINOVOSYL TRANSFERASE SQD2"/>
    <property type="match status" value="1"/>
</dbReference>
<dbReference type="AlphaFoldDB" id="A0A412X1Q4"/>
<dbReference type="Proteomes" id="UP000283589">
    <property type="component" value="Unassembled WGS sequence"/>
</dbReference>
<feature type="domain" description="Glycosyl transferase family 1" evidence="1">
    <location>
        <begin position="189"/>
        <end position="343"/>
    </location>
</feature>
<reference evidence="3 4" key="1">
    <citation type="submission" date="2018-08" db="EMBL/GenBank/DDBJ databases">
        <title>A genome reference for cultivated species of the human gut microbiota.</title>
        <authorList>
            <person name="Zou Y."/>
            <person name="Xue W."/>
            <person name="Luo G."/>
        </authorList>
    </citation>
    <scope>NUCLEOTIDE SEQUENCE [LARGE SCALE GENOMIC DNA]</scope>
    <source>
        <strain evidence="3 4">AF14-49</strain>
    </source>
</reference>
<evidence type="ECO:0000259" key="2">
    <source>
        <dbReference type="Pfam" id="PF13439"/>
    </source>
</evidence>
<evidence type="ECO:0000313" key="4">
    <source>
        <dbReference type="Proteomes" id="UP000283589"/>
    </source>
</evidence>
<dbReference type="EMBL" id="QRZA01000008">
    <property type="protein sequence ID" value="RGV34357.1"/>
    <property type="molecule type" value="Genomic_DNA"/>
</dbReference>
<accession>A0A412X1Q4</accession>
<dbReference type="Pfam" id="PF13439">
    <property type="entry name" value="Glyco_transf_4"/>
    <property type="match status" value="1"/>
</dbReference>
<feature type="domain" description="Glycosyltransferase subfamily 4-like N-terminal" evidence="2">
    <location>
        <begin position="17"/>
        <end position="152"/>
    </location>
</feature>